<feature type="transmembrane region" description="Helical" evidence="9">
    <location>
        <begin position="15"/>
        <end position="34"/>
    </location>
</feature>
<dbReference type="OrthoDB" id="549017at2759"/>
<feature type="transmembrane region" description="Helical" evidence="9">
    <location>
        <begin position="321"/>
        <end position="338"/>
    </location>
</feature>
<dbReference type="Proteomes" id="UP000308549">
    <property type="component" value="Unassembled WGS sequence"/>
</dbReference>
<dbReference type="GO" id="GO:0016255">
    <property type="term" value="P:attachment of GPI anchor to protein"/>
    <property type="evidence" value="ECO:0007669"/>
    <property type="project" value="InterPro"/>
</dbReference>
<evidence type="ECO:0000256" key="5">
    <source>
        <dbReference type="ARBA" id="ARBA00022692"/>
    </source>
</evidence>
<comment type="similarity">
    <text evidence="3">Belongs to the PIGU family.</text>
</comment>
<evidence type="ECO:0000313" key="10">
    <source>
        <dbReference type="EMBL" id="TKA32446.1"/>
    </source>
</evidence>
<name>A0A4U0UD57_9PEZI</name>
<dbReference type="GO" id="GO:0006506">
    <property type="term" value="P:GPI anchor biosynthetic process"/>
    <property type="evidence" value="ECO:0007669"/>
    <property type="project" value="UniProtKB-UniPathway"/>
</dbReference>
<feature type="transmembrane region" description="Helical" evidence="9">
    <location>
        <begin position="397"/>
        <end position="422"/>
    </location>
</feature>
<feature type="transmembrane region" description="Helical" evidence="9">
    <location>
        <begin position="283"/>
        <end position="309"/>
    </location>
</feature>
<keyword evidence="7 9" id="KW-1133">Transmembrane helix</keyword>
<dbReference type="AlphaFoldDB" id="A0A4U0UD57"/>
<dbReference type="PANTHER" id="PTHR13121">
    <property type="entry name" value="GPI TRANSAMIDASE COMPONENT PIG-U"/>
    <property type="match status" value="1"/>
</dbReference>
<comment type="pathway">
    <text evidence="2">Glycolipid biosynthesis; glycosylphosphatidylinositol-anchor biosynthesis.</text>
</comment>
<feature type="transmembrane region" description="Helical" evidence="9">
    <location>
        <begin position="368"/>
        <end position="391"/>
    </location>
</feature>
<proteinExistence type="inferred from homology"/>
<evidence type="ECO:0000256" key="6">
    <source>
        <dbReference type="ARBA" id="ARBA00022824"/>
    </source>
</evidence>
<keyword evidence="6" id="KW-0256">Endoplasmic reticulum</keyword>
<evidence type="ECO:0000256" key="7">
    <source>
        <dbReference type="ARBA" id="ARBA00022989"/>
    </source>
</evidence>
<evidence type="ECO:0000256" key="2">
    <source>
        <dbReference type="ARBA" id="ARBA00004687"/>
    </source>
</evidence>
<keyword evidence="5 9" id="KW-0812">Transmembrane</keyword>
<comment type="subcellular location">
    <subcellularLocation>
        <location evidence="1">Endoplasmic reticulum membrane</location>
        <topology evidence="1">Multi-pass membrane protein</topology>
    </subcellularLocation>
</comment>
<feature type="transmembrane region" description="Helical" evidence="9">
    <location>
        <begin position="236"/>
        <end position="263"/>
    </location>
</feature>
<evidence type="ECO:0000313" key="11">
    <source>
        <dbReference type="Proteomes" id="UP000308549"/>
    </source>
</evidence>
<evidence type="ECO:0000256" key="4">
    <source>
        <dbReference type="ARBA" id="ARBA00022502"/>
    </source>
</evidence>
<reference evidence="10 11" key="1">
    <citation type="submission" date="2017-03" db="EMBL/GenBank/DDBJ databases">
        <title>Genomes of endolithic fungi from Antarctica.</title>
        <authorList>
            <person name="Coleine C."/>
            <person name="Masonjones S."/>
            <person name="Stajich J.E."/>
        </authorList>
    </citation>
    <scope>NUCLEOTIDE SEQUENCE [LARGE SCALE GENOMIC DNA]</scope>
    <source>
        <strain evidence="10 11">CCFEE 6315</strain>
    </source>
</reference>
<dbReference type="Pfam" id="PF06728">
    <property type="entry name" value="PIG-U"/>
    <property type="match status" value="1"/>
</dbReference>
<evidence type="ECO:0000256" key="1">
    <source>
        <dbReference type="ARBA" id="ARBA00004477"/>
    </source>
</evidence>
<feature type="transmembrane region" description="Helical" evidence="9">
    <location>
        <begin position="131"/>
        <end position="158"/>
    </location>
</feature>
<keyword evidence="11" id="KW-1185">Reference proteome</keyword>
<evidence type="ECO:0000256" key="3">
    <source>
        <dbReference type="ARBA" id="ARBA00010026"/>
    </source>
</evidence>
<dbReference type="InterPro" id="IPR009600">
    <property type="entry name" value="PIG-U"/>
</dbReference>
<gene>
    <name evidence="10" type="ORF">B0A50_01554</name>
</gene>
<dbReference type="PANTHER" id="PTHR13121:SF0">
    <property type="entry name" value="PHOSPHATIDYLINOSITOL GLYCAN ANCHOR BIOSYNTHESIS CLASS U PROTEIN"/>
    <property type="match status" value="1"/>
</dbReference>
<dbReference type="UniPathway" id="UPA00196"/>
<protein>
    <recommendedName>
        <fullName evidence="12">GPI transamidase subunit PIG-U</fullName>
    </recommendedName>
</protein>
<evidence type="ECO:0000256" key="9">
    <source>
        <dbReference type="SAM" id="Phobius"/>
    </source>
</evidence>
<keyword evidence="4" id="KW-0337">GPI-anchor biosynthesis</keyword>
<comment type="caution">
    <text evidence="10">The sequence shown here is derived from an EMBL/GenBank/DDBJ whole genome shotgun (WGS) entry which is preliminary data.</text>
</comment>
<dbReference type="GO" id="GO:0042765">
    <property type="term" value="C:GPI-anchor transamidase complex"/>
    <property type="evidence" value="ECO:0007669"/>
    <property type="project" value="InterPro"/>
</dbReference>
<organism evidence="10 11">
    <name type="scientific">Salinomyces thailandicus</name>
    <dbReference type="NCBI Taxonomy" id="706561"/>
    <lineage>
        <taxon>Eukaryota</taxon>
        <taxon>Fungi</taxon>
        <taxon>Dikarya</taxon>
        <taxon>Ascomycota</taxon>
        <taxon>Pezizomycotina</taxon>
        <taxon>Dothideomycetes</taxon>
        <taxon>Dothideomycetidae</taxon>
        <taxon>Mycosphaerellales</taxon>
        <taxon>Teratosphaeriaceae</taxon>
        <taxon>Salinomyces</taxon>
    </lineage>
</organism>
<sequence>MNTITKVYADHPKTLLFSSAAALRILLVLAFPALPDLLTGRVEISSPVSSFTRLQEGLFLYQRGLDPYDGGIFHQSPTILGRLPTILLYTALDILSASNLCHIAASGAAYASRSYTSPRHHRHWNPVSVAAAYLLNPLTLLTCLGRPTSVFAIFFVILSVREACRARSVTSAFALALASYVSLHPVLLLPPVGLLCYDRVCLPATEAAGRGGDGETKGKKVAIDQRSQPSGLGFGLIYLATFVFSVAFLFVLSRLLLPSWNFIPSVYLTPLTLPDLTPNPGLWWYFFIEMFDAFRNFFLGVFWLHMLSYSVPFCLRLQKQPLAAVVCMMGIIAIFEPYANIGEVGFWLSSITLLSHTFELASTHRYTFAALAALLYTVMLGPVFHHLWLYAGSGNANFFYAITLVWALALIILLTDTVYSVLRDEWESERPEGKGKEVRQL</sequence>
<accession>A0A4U0UD57</accession>
<dbReference type="EMBL" id="NAJL01000005">
    <property type="protein sequence ID" value="TKA32446.1"/>
    <property type="molecule type" value="Genomic_DNA"/>
</dbReference>
<evidence type="ECO:0008006" key="12">
    <source>
        <dbReference type="Google" id="ProtNLM"/>
    </source>
</evidence>
<keyword evidence="8 9" id="KW-0472">Membrane</keyword>
<evidence type="ECO:0000256" key="8">
    <source>
        <dbReference type="ARBA" id="ARBA00023136"/>
    </source>
</evidence>